<protein>
    <submittedName>
        <fullName evidence="2">Uncharacterized protein</fullName>
    </submittedName>
</protein>
<reference evidence="2" key="1">
    <citation type="submission" date="2023-03" db="UniProtKB">
        <authorList>
            <consortium name="EnsemblPlants"/>
        </authorList>
    </citation>
    <scope>IDENTIFICATION</scope>
</reference>
<accession>A0A9I9E9N7</accession>
<dbReference type="AlphaFoldDB" id="A0A9I9E9N7"/>
<proteinExistence type="predicted"/>
<sequence length="162" mass="18857">MKLFGSVFYDGLILKTGIFTSTIYTDDCLFEDPTNHQISSLKTHDVYGCYERGRVSNEYFMDKMIGLYKESVQSVKIEIDGNKLVIVRYFRRRGMNGWTSLRGVLLSITGLSEIQWVLQESIGAVMPRLQLVKYQNRGRGRRREKEGNERRRDKNTSAKKEE</sequence>
<evidence type="ECO:0000313" key="2">
    <source>
        <dbReference type="EnsemblPlants" id="MELO3C030759.2.1"/>
    </source>
</evidence>
<name>A0A9I9E9N7_CUCME</name>
<dbReference type="Gramene" id="MELO3C030759.2.1">
    <property type="protein sequence ID" value="MELO3C030759.2.1"/>
    <property type="gene ID" value="MELO3C030759.2"/>
</dbReference>
<dbReference type="EnsemblPlants" id="MELO3C030759.2.1">
    <property type="protein sequence ID" value="MELO3C030759.2.1"/>
    <property type="gene ID" value="MELO3C030759.2"/>
</dbReference>
<feature type="compositionally biased region" description="Basic and acidic residues" evidence="1">
    <location>
        <begin position="143"/>
        <end position="162"/>
    </location>
</feature>
<organism evidence="2">
    <name type="scientific">Cucumis melo</name>
    <name type="common">Muskmelon</name>
    <dbReference type="NCBI Taxonomy" id="3656"/>
    <lineage>
        <taxon>Eukaryota</taxon>
        <taxon>Viridiplantae</taxon>
        <taxon>Streptophyta</taxon>
        <taxon>Embryophyta</taxon>
        <taxon>Tracheophyta</taxon>
        <taxon>Spermatophyta</taxon>
        <taxon>Magnoliopsida</taxon>
        <taxon>eudicotyledons</taxon>
        <taxon>Gunneridae</taxon>
        <taxon>Pentapetalae</taxon>
        <taxon>rosids</taxon>
        <taxon>fabids</taxon>
        <taxon>Cucurbitales</taxon>
        <taxon>Cucurbitaceae</taxon>
        <taxon>Benincaseae</taxon>
        <taxon>Cucumis</taxon>
    </lineage>
</organism>
<feature type="region of interest" description="Disordered" evidence="1">
    <location>
        <begin position="136"/>
        <end position="162"/>
    </location>
</feature>
<evidence type="ECO:0000256" key="1">
    <source>
        <dbReference type="SAM" id="MobiDB-lite"/>
    </source>
</evidence>